<comment type="caution">
    <text evidence="1">The sequence shown here is derived from an EMBL/GenBank/DDBJ whole genome shotgun (WGS) entry which is preliminary data.</text>
</comment>
<reference evidence="1" key="1">
    <citation type="journal article" date="2023" name="bioRxiv">
        <title>Improved chromosome-level genome assembly for marigold (Tagetes erecta).</title>
        <authorList>
            <person name="Jiang F."/>
            <person name="Yuan L."/>
            <person name="Wang S."/>
            <person name="Wang H."/>
            <person name="Xu D."/>
            <person name="Wang A."/>
            <person name="Fan W."/>
        </authorList>
    </citation>
    <scope>NUCLEOTIDE SEQUENCE</scope>
    <source>
        <strain evidence="1">WSJ</strain>
        <tissue evidence="1">Leaf</tissue>
    </source>
</reference>
<name>A0AAD8NH90_TARER</name>
<dbReference type="Proteomes" id="UP001229421">
    <property type="component" value="Unassembled WGS sequence"/>
</dbReference>
<protein>
    <recommendedName>
        <fullName evidence="3">Reverse transcriptase zinc-binding domain-containing protein</fullName>
    </recommendedName>
</protein>
<keyword evidence="2" id="KW-1185">Reference proteome</keyword>
<evidence type="ECO:0008006" key="3">
    <source>
        <dbReference type="Google" id="ProtNLM"/>
    </source>
</evidence>
<evidence type="ECO:0000313" key="2">
    <source>
        <dbReference type="Proteomes" id="UP001229421"/>
    </source>
</evidence>
<organism evidence="1 2">
    <name type="scientific">Tagetes erecta</name>
    <name type="common">African marigold</name>
    <dbReference type="NCBI Taxonomy" id="13708"/>
    <lineage>
        <taxon>Eukaryota</taxon>
        <taxon>Viridiplantae</taxon>
        <taxon>Streptophyta</taxon>
        <taxon>Embryophyta</taxon>
        <taxon>Tracheophyta</taxon>
        <taxon>Spermatophyta</taxon>
        <taxon>Magnoliopsida</taxon>
        <taxon>eudicotyledons</taxon>
        <taxon>Gunneridae</taxon>
        <taxon>Pentapetalae</taxon>
        <taxon>asterids</taxon>
        <taxon>campanulids</taxon>
        <taxon>Asterales</taxon>
        <taxon>Asteraceae</taxon>
        <taxon>Asteroideae</taxon>
        <taxon>Heliantheae alliance</taxon>
        <taxon>Tageteae</taxon>
        <taxon>Tagetes</taxon>
    </lineage>
</organism>
<sequence length="267" mass="29965">MGLTHLAESCKITKHEKACLENQHVFIPLAFDTFGFLATEAVKILDQGPASTWNSIAKLENALAHSDINMSRLIKCHVGSGSSIRFWIDTWASDRPFKDLFPDLFALESLASMRKLLQQPIVHINYTHQWKLLSGVNEETSTMTVGVNGIHLDSYMCPFCDDYEENAQHLLISCYVANMSKYNKKKTFRYLQLPASLPTPFAGVSLSDQPPLLIHQTVQAFISVSLRCRYSPLLENCKFVTVTGFSFSGTVNSLYGVISVVYRSEDI</sequence>
<gene>
    <name evidence="1" type="ORF">QVD17_31648</name>
</gene>
<dbReference type="PANTHER" id="PTHR48462:SF1">
    <property type="entry name" value="PROTEIN, PUTATIVE-RELATED"/>
    <property type="match status" value="1"/>
</dbReference>
<proteinExistence type="predicted"/>
<evidence type="ECO:0000313" key="1">
    <source>
        <dbReference type="EMBL" id="KAK1415860.1"/>
    </source>
</evidence>
<accession>A0AAD8NH90</accession>
<dbReference type="PANTHER" id="PTHR48462">
    <property type="entry name" value="PROTEIN, PUTATIVE-RELATED"/>
    <property type="match status" value="1"/>
</dbReference>
<dbReference type="EMBL" id="JAUHHV010000008">
    <property type="protein sequence ID" value="KAK1415860.1"/>
    <property type="molecule type" value="Genomic_DNA"/>
</dbReference>
<dbReference type="AlphaFoldDB" id="A0AAD8NH90"/>